<dbReference type="EMBL" id="JAMZEK010000001">
    <property type="protein sequence ID" value="MCP1372792.1"/>
    <property type="molecule type" value="Genomic_DNA"/>
</dbReference>
<feature type="region of interest" description="Disordered" evidence="1">
    <location>
        <begin position="89"/>
        <end position="136"/>
    </location>
</feature>
<reference evidence="3 4" key="1">
    <citation type="submission" date="2022-06" db="EMBL/GenBank/DDBJ databases">
        <title>Dyella sp. Sa strain:Sa Genome sequencing.</title>
        <authorList>
            <person name="Park S."/>
        </authorList>
    </citation>
    <scope>NUCLEOTIDE SEQUENCE [LARGE SCALE GENOMIC DNA]</scope>
    <source>
        <strain evidence="3 4">Sa</strain>
    </source>
</reference>
<dbReference type="Proteomes" id="UP001204615">
    <property type="component" value="Unassembled WGS sequence"/>
</dbReference>
<dbReference type="RefSeq" id="WP_253564483.1">
    <property type="nucleotide sequence ID" value="NZ_JAMZEK010000001.1"/>
</dbReference>
<comment type="caution">
    <text evidence="3">The sequence shown here is derived from an EMBL/GenBank/DDBJ whole genome shotgun (WGS) entry which is preliminary data.</text>
</comment>
<feature type="chain" id="PRO_5046191472" description="LTXXQ motif family protein" evidence="2">
    <location>
        <begin position="23"/>
        <end position="136"/>
    </location>
</feature>
<evidence type="ECO:0000313" key="4">
    <source>
        <dbReference type="Proteomes" id="UP001204615"/>
    </source>
</evidence>
<evidence type="ECO:0000256" key="1">
    <source>
        <dbReference type="SAM" id="MobiDB-lite"/>
    </source>
</evidence>
<evidence type="ECO:0000313" key="3">
    <source>
        <dbReference type="EMBL" id="MCP1372792.1"/>
    </source>
</evidence>
<feature type="signal peptide" evidence="2">
    <location>
        <begin position="1"/>
        <end position="22"/>
    </location>
</feature>
<protein>
    <recommendedName>
        <fullName evidence="5">LTXXQ motif family protein</fullName>
    </recommendedName>
</protein>
<keyword evidence="4" id="KW-1185">Reference proteome</keyword>
<gene>
    <name evidence="3" type="ORF">NC595_01805</name>
</gene>
<proteinExistence type="predicted"/>
<accession>A0ABT1F5Y1</accession>
<sequence>MSRPLIFIALLGFGLVSVQAMAQDASTTPPAGARVEKDPQRQVRHLSRLLDLSPQQAAALAPVIAQRQQQLAQLRQDPSMDKRVRRDRLRSIQRDTDAQIQSVLTDSQKQKYAQWKQQLQERRQQKRQGSSAADGE</sequence>
<keyword evidence="2" id="KW-0732">Signal</keyword>
<feature type="compositionally biased region" description="Polar residues" evidence="1">
    <location>
        <begin position="98"/>
        <end position="111"/>
    </location>
</feature>
<organism evidence="3 4">
    <name type="scientific">Dyella lutea</name>
    <dbReference type="NCBI Taxonomy" id="2950441"/>
    <lineage>
        <taxon>Bacteria</taxon>
        <taxon>Pseudomonadati</taxon>
        <taxon>Pseudomonadota</taxon>
        <taxon>Gammaproteobacteria</taxon>
        <taxon>Lysobacterales</taxon>
        <taxon>Rhodanobacteraceae</taxon>
        <taxon>Dyella</taxon>
    </lineage>
</organism>
<name>A0ABT1F5Y1_9GAMM</name>
<evidence type="ECO:0000256" key="2">
    <source>
        <dbReference type="SAM" id="SignalP"/>
    </source>
</evidence>
<evidence type="ECO:0008006" key="5">
    <source>
        <dbReference type="Google" id="ProtNLM"/>
    </source>
</evidence>